<name>U6G5K6_9EIME</name>
<protein>
    <submittedName>
        <fullName evidence="1">Oxidoreductase, putative</fullName>
    </submittedName>
</protein>
<dbReference type="InterPro" id="IPR002347">
    <property type="entry name" value="SDR_fam"/>
</dbReference>
<reference evidence="1" key="1">
    <citation type="submission" date="2013-10" db="EMBL/GenBank/DDBJ databases">
        <title>Genomic analysis of the causative agents of coccidiosis in chickens.</title>
        <authorList>
            <person name="Reid A.J."/>
            <person name="Blake D."/>
            <person name="Billington K."/>
            <person name="Browne H."/>
            <person name="Dunn M."/>
            <person name="Hung S."/>
            <person name="Kawahara F."/>
            <person name="Miranda-Saavedra D."/>
            <person name="Mourier T."/>
            <person name="Nagra H."/>
            <person name="Otto T.D."/>
            <person name="Rawlings N."/>
            <person name="Sanchez A."/>
            <person name="Sanders M."/>
            <person name="Subramaniam C."/>
            <person name="Tay Y."/>
            <person name="Dear P."/>
            <person name="Doerig C."/>
            <person name="Gruber A."/>
            <person name="Parkinson J."/>
            <person name="Shirley M."/>
            <person name="Wan K.L."/>
            <person name="Berriman M."/>
            <person name="Tomley F."/>
            <person name="Pain A."/>
        </authorList>
    </citation>
    <scope>NUCLEOTIDE SEQUENCE [LARGE SCALE GENOMIC DNA]</scope>
    <source>
        <strain evidence="1">Houghton</strain>
    </source>
</reference>
<evidence type="ECO:0000313" key="1">
    <source>
        <dbReference type="EMBL" id="CDI73924.1"/>
    </source>
</evidence>
<keyword evidence="2" id="KW-1185">Reference proteome</keyword>
<dbReference type="Gene3D" id="3.40.50.720">
    <property type="entry name" value="NAD(P)-binding Rossmann-like Domain"/>
    <property type="match status" value="1"/>
</dbReference>
<dbReference type="InterPro" id="IPR036291">
    <property type="entry name" value="NAD(P)-bd_dom_sf"/>
</dbReference>
<organism evidence="1 2">
    <name type="scientific">Eimeria praecox</name>
    <dbReference type="NCBI Taxonomy" id="51316"/>
    <lineage>
        <taxon>Eukaryota</taxon>
        <taxon>Sar</taxon>
        <taxon>Alveolata</taxon>
        <taxon>Apicomplexa</taxon>
        <taxon>Conoidasida</taxon>
        <taxon>Coccidia</taxon>
        <taxon>Eucoccidiorida</taxon>
        <taxon>Eimeriorina</taxon>
        <taxon>Eimeriidae</taxon>
        <taxon>Eimeria</taxon>
    </lineage>
</organism>
<dbReference type="OrthoDB" id="37659at2759"/>
<gene>
    <name evidence="1" type="ORF">EPH_0000940</name>
</gene>
<reference evidence="1" key="2">
    <citation type="submission" date="2013-10" db="EMBL/GenBank/DDBJ databases">
        <authorList>
            <person name="Aslett M."/>
        </authorList>
    </citation>
    <scope>NUCLEOTIDE SEQUENCE [LARGE SCALE GENOMIC DNA]</scope>
    <source>
        <strain evidence="1">Houghton</strain>
    </source>
</reference>
<dbReference type="GO" id="GO:0005789">
    <property type="term" value="C:endoplasmic reticulum membrane"/>
    <property type="evidence" value="ECO:0007669"/>
    <property type="project" value="TreeGrafter"/>
</dbReference>
<dbReference type="Pfam" id="PF00106">
    <property type="entry name" value="adh_short"/>
    <property type="match status" value="2"/>
</dbReference>
<dbReference type="GO" id="GO:0030148">
    <property type="term" value="P:sphingolipid biosynthetic process"/>
    <property type="evidence" value="ECO:0007669"/>
    <property type="project" value="TreeGrafter"/>
</dbReference>
<dbReference type="GO" id="GO:0006666">
    <property type="term" value="P:3-keto-sphinganine metabolic process"/>
    <property type="evidence" value="ECO:0007669"/>
    <property type="project" value="TreeGrafter"/>
</dbReference>
<proteinExistence type="predicted"/>
<accession>U6G5K6</accession>
<dbReference type="PANTHER" id="PTHR43550">
    <property type="entry name" value="3-KETODIHYDROSPHINGOSINE REDUCTASE"/>
    <property type="match status" value="1"/>
</dbReference>
<evidence type="ECO:0000313" key="2">
    <source>
        <dbReference type="Proteomes" id="UP000018201"/>
    </source>
</evidence>
<dbReference type="PANTHER" id="PTHR43550:SF3">
    <property type="entry name" value="3-KETODIHYDROSPHINGOSINE REDUCTASE"/>
    <property type="match status" value="1"/>
</dbReference>
<dbReference type="SUPFAM" id="SSF51735">
    <property type="entry name" value="NAD(P)-binding Rossmann-fold domains"/>
    <property type="match status" value="1"/>
</dbReference>
<dbReference type="AlphaFoldDB" id="U6G5K6"/>
<sequence>MADAKAPFSLKGRHVLITGGSKGIGYAIATEAVKKGAKLVTLVARDVDALRQAQDKCVELADKLGLAVTVQTISADLADPTSAIECLDRAVALRGLKRDSIAFSKCEEKEKEEEAPVEVFFCNAADVDPRPFCSMGNSNVQKTVAMNITTPFLQVKHILPSMLKRQFGAICFTNSLAAFVPIYGFSTYSATKSALKAFAEVINQEVAGMDVLVANAFLPSVNTPGYQREKQLTEILEETTKIKQPEEVAERLVDHLEAGHRIITVDFEGWICARLNAGFSRGAHDRYSTLNVYTVKEADS</sequence>
<dbReference type="VEuPathDB" id="ToxoDB:EPH_0000940"/>
<dbReference type="GO" id="GO:0047560">
    <property type="term" value="F:3-dehydrosphinganine reductase activity"/>
    <property type="evidence" value="ECO:0007669"/>
    <property type="project" value="TreeGrafter"/>
</dbReference>
<dbReference type="PRINTS" id="PR00081">
    <property type="entry name" value="GDHRDH"/>
</dbReference>
<dbReference type="EMBL" id="HG689198">
    <property type="protein sequence ID" value="CDI73924.1"/>
    <property type="molecule type" value="Genomic_DNA"/>
</dbReference>
<dbReference type="Proteomes" id="UP000018201">
    <property type="component" value="Unassembled WGS sequence"/>
</dbReference>